<evidence type="ECO:0000256" key="17">
    <source>
        <dbReference type="PROSITE-ProRule" id="PRU10141"/>
    </source>
</evidence>
<evidence type="ECO:0000256" key="19">
    <source>
        <dbReference type="RuleBase" id="RU367134"/>
    </source>
</evidence>
<evidence type="ECO:0000313" key="23">
    <source>
        <dbReference type="Proteomes" id="UP000242525"/>
    </source>
</evidence>
<evidence type="ECO:0000256" key="13">
    <source>
        <dbReference type="ARBA" id="ARBA00048679"/>
    </source>
</evidence>
<dbReference type="EC" id="2.7.11.1" evidence="2 19"/>
<evidence type="ECO:0000256" key="3">
    <source>
        <dbReference type="ARBA" id="ARBA00021157"/>
    </source>
</evidence>
<dbReference type="SMART" id="SM00220">
    <property type="entry name" value="S_TKc"/>
    <property type="match status" value="1"/>
</dbReference>
<dbReference type="FunFam" id="3.30.200.20:FF:000042">
    <property type="entry name" value="Aurora kinase A"/>
    <property type="match status" value="1"/>
</dbReference>
<proteinExistence type="inferred from homology"/>
<comment type="catalytic activity">
    <reaction evidence="12 19">
        <text>L-threonyl-[protein] + ATP = O-phospho-L-threonyl-[protein] + ADP + H(+)</text>
        <dbReference type="Rhea" id="RHEA:46608"/>
        <dbReference type="Rhea" id="RHEA-COMP:11060"/>
        <dbReference type="Rhea" id="RHEA-COMP:11605"/>
        <dbReference type="ChEBI" id="CHEBI:15378"/>
        <dbReference type="ChEBI" id="CHEBI:30013"/>
        <dbReference type="ChEBI" id="CHEBI:30616"/>
        <dbReference type="ChEBI" id="CHEBI:61977"/>
        <dbReference type="ChEBI" id="CHEBI:456216"/>
        <dbReference type="EC" id="2.7.11.1"/>
    </reaction>
</comment>
<dbReference type="PROSITE" id="PS00108">
    <property type="entry name" value="PROTEIN_KINASE_ST"/>
    <property type="match status" value="1"/>
</dbReference>
<reference evidence="22" key="1">
    <citation type="submission" date="2014-03" db="EMBL/GenBank/DDBJ databases">
        <authorList>
            <person name="Casaregola S."/>
        </authorList>
    </citation>
    <scope>NUCLEOTIDE SEQUENCE [LARGE SCALE GENOMIC DNA]</scope>
    <source>
        <strain evidence="22">CLIB 918</strain>
    </source>
</reference>
<dbReference type="GO" id="GO:0051233">
    <property type="term" value="C:spindle midzone"/>
    <property type="evidence" value="ECO:0007669"/>
    <property type="project" value="UniProtKB-ARBA"/>
</dbReference>
<dbReference type="InterPro" id="IPR030616">
    <property type="entry name" value="Aur-like"/>
</dbReference>
<dbReference type="GO" id="GO:0004674">
    <property type="term" value="F:protein serine/threonine kinase activity"/>
    <property type="evidence" value="ECO:0007669"/>
    <property type="project" value="UniProtKB-KW"/>
</dbReference>
<feature type="domain" description="Protein kinase" evidence="21">
    <location>
        <begin position="153"/>
        <end position="403"/>
    </location>
</feature>
<feature type="binding site" evidence="15">
    <location>
        <position position="294"/>
    </location>
    <ligand>
        <name>ATP</name>
        <dbReference type="ChEBI" id="CHEBI:30616"/>
    </ligand>
</feature>
<comment type="subcellular location">
    <subcellularLocation>
        <location evidence="1">Chromosome</location>
        <location evidence="1">Centromere</location>
        <location evidence="1">Kinetochore</location>
    </subcellularLocation>
</comment>
<keyword evidence="6 15" id="KW-0547">Nucleotide-binding</keyword>
<evidence type="ECO:0000256" key="9">
    <source>
        <dbReference type="ARBA" id="ARBA00022838"/>
    </source>
</evidence>
<dbReference type="InterPro" id="IPR017441">
    <property type="entry name" value="Protein_kinase_ATP_BS"/>
</dbReference>
<dbReference type="EMBL" id="CCBN010000024">
    <property type="protein sequence ID" value="CDO57686.1"/>
    <property type="molecule type" value="Genomic_DNA"/>
</dbReference>
<keyword evidence="5 19" id="KW-0808">Transferase</keyword>
<dbReference type="OrthoDB" id="377346at2759"/>
<feature type="binding site" evidence="15">
    <location>
        <position position="163"/>
    </location>
    <ligand>
        <name>ATP</name>
        <dbReference type="ChEBI" id="CHEBI:30616"/>
    </ligand>
</feature>
<organism evidence="22 23">
    <name type="scientific">Geotrichum candidum</name>
    <name type="common">Oospora lactis</name>
    <name type="synonym">Dipodascus geotrichum</name>
    <dbReference type="NCBI Taxonomy" id="1173061"/>
    <lineage>
        <taxon>Eukaryota</taxon>
        <taxon>Fungi</taxon>
        <taxon>Dikarya</taxon>
        <taxon>Ascomycota</taxon>
        <taxon>Saccharomycotina</taxon>
        <taxon>Dipodascomycetes</taxon>
        <taxon>Dipodascales</taxon>
        <taxon>Dipodascaceae</taxon>
        <taxon>Geotrichum</taxon>
    </lineage>
</organism>
<dbReference type="GO" id="GO:0032133">
    <property type="term" value="C:chromosome passenger complex"/>
    <property type="evidence" value="ECO:0007669"/>
    <property type="project" value="UniProtKB-ARBA"/>
</dbReference>
<keyword evidence="8" id="KW-0159">Chromosome partition</keyword>
<dbReference type="GO" id="GO:0005524">
    <property type="term" value="F:ATP binding"/>
    <property type="evidence" value="ECO:0007669"/>
    <property type="project" value="UniProtKB-UniRule"/>
</dbReference>
<evidence type="ECO:0000313" key="22">
    <source>
        <dbReference type="EMBL" id="CDO57686.1"/>
    </source>
</evidence>
<dbReference type="InterPro" id="IPR008271">
    <property type="entry name" value="Ser/Thr_kinase_AS"/>
</dbReference>
<comment type="similarity">
    <text evidence="19">Belongs to the protein kinase superfamily. Ser/Thr protein kinase family. Aurora subfamily.</text>
</comment>
<keyword evidence="23" id="KW-1185">Reference proteome</keyword>
<dbReference type="GO" id="GO:0032465">
    <property type="term" value="P:regulation of cytokinesis"/>
    <property type="evidence" value="ECO:0007669"/>
    <property type="project" value="UniProtKB-ARBA"/>
</dbReference>
<feature type="region of interest" description="Disordered" evidence="20">
    <location>
        <begin position="83"/>
        <end position="127"/>
    </location>
</feature>
<comment type="catalytic activity">
    <reaction evidence="13 19">
        <text>L-seryl-[protein] + ATP = O-phospho-L-seryl-[protein] + ADP + H(+)</text>
        <dbReference type="Rhea" id="RHEA:17989"/>
        <dbReference type="Rhea" id="RHEA-COMP:9863"/>
        <dbReference type="Rhea" id="RHEA-COMP:11604"/>
        <dbReference type="ChEBI" id="CHEBI:15378"/>
        <dbReference type="ChEBI" id="CHEBI:29999"/>
        <dbReference type="ChEBI" id="CHEBI:30616"/>
        <dbReference type="ChEBI" id="CHEBI:83421"/>
        <dbReference type="ChEBI" id="CHEBI:456216"/>
        <dbReference type="EC" id="2.7.11.1"/>
    </reaction>
</comment>
<dbReference type="InterPro" id="IPR011009">
    <property type="entry name" value="Kinase-like_dom_sf"/>
</dbReference>
<keyword evidence="4 18" id="KW-0723">Serine/threonine-protein kinase</keyword>
<keyword evidence="10 15" id="KW-0067">ATP-binding</keyword>
<dbReference type="CDD" id="cd14007">
    <property type="entry name" value="STKc_Aurora"/>
    <property type="match status" value="1"/>
</dbReference>
<dbReference type="GO" id="GO:0044779">
    <property type="term" value="P:meiotic spindle checkpoint signaling"/>
    <property type="evidence" value="ECO:0007669"/>
    <property type="project" value="UniProtKB-ARBA"/>
</dbReference>
<keyword evidence="11" id="KW-0137">Centromere</keyword>
<dbReference type="AlphaFoldDB" id="A0A0J9XJN3"/>
<name>A0A0J9XJN3_GEOCN</name>
<evidence type="ECO:0000256" key="2">
    <source>
        <dbReference type="ARBA" id="ARBA00012513"/>
    </source>
</evidence>
<evidence type="ECO:0000256" key="4">
    <source>
        <dbReference type="ARBA" id="ARBA00022527"/>
    </source>
</evidence>
<evidence type="ECO:0000256" key="8">
    <source>
        <dbReference type="ARBA" id="ARBA00022829"/>
    </source>
</evidence>
<dbReference type="GO" id="GO:0008608">
    <property type="term" value="P:attachment of spindle microtubules to kinetochore"/>
    <property type="evidence" value="ECO:0007669"/>
    <property type="project" value="UniProtKB-ARBA"/>
</dbReference>
<dbReference type="Gene3D" id="1.10.510.10">
    <property type="entry name" value="Transferase(Phosphotransferase) domain 1"/>
    <property type="match status" value="1"/>
</dbReference>
<dbReference type="Pfam" id="PF00069">
    <property type="entry name" value="Pkinase"/>
    <property type="match status" value="1"/>
</dbReference>
<feature type="active site" description="Proton acceptor" evidence="14">
    <location>
        <position position="276"/>
    </location>
</feature>
<evidence type="ECO:0000256" key="1">
    <source>
        <dbReference type="ARBA" id="ARBA00004629"/>
    </source>
</evidence>
<dbReference type="PANTHER" id="PTHR24350">
    <property type="entry name" value="SERINE/THREONINE-PROTEIN KINASE IAL-RELATED"/>
    <property type="match status" value="1"/>
</dbReference>
<evidence type="ECO:0000256" key="10">
    <source>
        <dbReference type="ARBA" id="ARBA00022840"/>
    </source>
</evidence>
<evidence type="ECO:0000256" key="11">
    <source>
        <dbReference type="ARBA" id="ARBA00023328"/>
    </source>
</evidence>
<evidence type="ECO:0000256" key="7">
    <source>
        <dbReference type="ARBA" id="ARBA00022777"/>
    </source>
</evidence>
<feature type="compositionally biased region" description="Low complexity" evidence="20">
    <location>
        <begin position="57"/>
        <end position="70"/>
    </location>
</feature>
<dbReference type="GO" id="GO:0000819">
    <property type="term" value="P:sister chromatid segregation"/>
    <property type="evidence" value="ECO:0007669"/>
    <property type="project" value="UniProtKB-ARBA"/>
</dbReference>
<dbReference type="Proteomes" id="UP000242525">
    <property type="component" value="Unassembled WGS sequence"/>
</dbReference>
<evidence type="ECO:0000256" key="14">
    <source>
        <dbReference type="PIRSR" id="PIRSR630616-1"/>
    </source>
</evidence>
<comment type="caution">
    <text evidence="22">The sequence shown here is derived from an EMBL/GenBank/DDBJ whole genome shotgun (WGS) entry which is preliminary data.</text>
</comment>
<feature type="region of interest" description="Disordered" evidence="20">
    <location>
        <begin position="17"/>
        <end position="70"/>
    </location>
</feature>
<dbReference type="SUPFAM" id="SSF56112">
    <property type="entry name" value="Protein kinase-like (PK-like)"/>
    <property type="match status" value="1"/>
</dbReference>
<dbReference type="InterPro" id="IPR000719">
    <property type="entry name" value="Prot_kinase_dom"/>
</dbReference>
<feature type="compositionally biased region" description="Low complexity" evidence="20">
    <location>
        <begin position="105"/>
        <end position="119"/>
    </location>
</feature>
<dbReference type="FunFam" id="1.10.510.10:FF:000235">
    <property type="entry name" value="Serine/threonine-protein kinase ark1"/>
    <property type="match status" value="1"/>
</dbReference>
<dbReference type="GO" id="GO:0045143">
    <property type="term" value="P:homologous chromosome segregation"/>
    <property type="evidence" value="ECO:0007669"/>
    <property type="project" value="UniProtKB-ARBA"/>
</dbReference>
<dbReference type="STRING" id="1173061.A0A0J9XJN3"/>
<keyword evidence="7 19" id="KW-0418">Kinase</keyword>
<feature type="binding site" evidence="15 17">
    <location>
        <position position="182"/>
    </location>
    <ligand>
        <name>ATP</name>
        <dbReference type="ChEBI" id="CHEBI:30616"/>
    </ligand>
</feature>
<dbReference type="GO" id="GO:1902115">
    <property type="term" value="P:regulation of organelle assembly"/>
    <property type="evidence" value="ECO:0007669"/>
    <property type="project" value="UniProtKB-ARBA"/>
</dbReference>
<feature type="binding site" evidence="15">
    <location>
        <begin position="280"/>
        <end position="281"/>
    </location>
    <ligand>
        <name>ATP</name>
        <dbReference type="ChEBI" id="CHEBI:30616"/>
    </ligand>
</feature>
<evidence type="ECO:0000256" key="6">
    <source>
        <dbReference type="ARBA" id="ARBA00022741"/>
    </source>
</evidence>
<evidence type="ECO:0000256" key="16">
    <source>
        <dbReference type="PIRSR" id="PIRSR630616-3"/>
    </source>
</evidence>
<dbReference type="PROSITE" id="PS50011">
    <property type="entry name" value="PROTEIN_KINASE_DOM"/>
    <property type="match status" value="1"/>
</dbReference>
<evidence type="ECO:0000256" key="15">
    <source>
        <dbReference type="PIRSR" id="PIRSR630616-2"/>
    </source>
</evidence>
<evidence type="ECO:0000256" key="12">
    <source>
        <dbReference type="ARBA" id="ARBA00047899"/>
    </source>
</evidence>
<sequence>MSVLTIESDLSRVSINEGLTKQKLRPTTKNPNTAASMRQHQQQQQQHPQLLKMALHSQAAAPQQSSSAARQPTIVTLNANQWRPSQMHGGNGSAATGSPNKRIPSSAAAAARSNTSRGSIDPSSVRRSNPLLGIKIAGAGGPGPARVFSLDDFEIGKKLGKGKFGRVYCVRDRKTGYICALKVMDKKELIEYKVEKQFRREVEIQSNLRHPNISRLYGHFHDERKVYLLIEYVAQGELFKVLRRKGKFNDVRASKYIAQMADALSYLHKKHIIHRDIKPENILLGLDGNIKISDFGWSVHAPSSRRTTMCGTLDYLPPEMVEAKEHDYRVDIWSLGILTYEFLVGNPPFEEQGHTATYRRISKVDLRIPSFVSPEAADIIKRFLQHSPEKRFPLEQVVNHPWITKNRPYWNSAAHLG</sequence>
<evidence type="ECO:0000256" key="18">
    <source>
        <dbReference type="RuleBase" id="RU000304"/>
    </source>
</evidence>
<dbReference type="PROSITE" id="PS00107">
    <property type="entry name" value="PROTEIN_KINASE_ATP"/>
    <property type="match status" value="1"/>
</dbReference>
<evidence type="ECO:0000256" key="20">
    <source>
        <dbReference type="SAM" id="MobiDB-lite"/>
    </source>
</evidence>
<keyword evidence="9" id="KW-0995">Kinetochore</keyword>
<gene>
    <name evidence="22" type="ORF">BN980_GECA24s00549g</name>
</gene>
<protein>
    <recommendedName>
        <fullName evidence="3 19">Aurora kinase</fullName>
        <ecNumber evidence="2 19">2.7.11.1</ecNumber>
    </recommendedName>
</protein>
<feature type="cross-link" description="Glycyl lysine isopeptide (Lys-Gly) (interchain with G-Cter in SUMO2)" evidence="16">
    <location>
        <position position="278"/>
    </location>
</feature>
<feature type="compositionally biased region" description="Polar residues" evidence="20">
    <location>
        <begin position="17"/>
        <end position="38"/>
    </location>
</feature>
<accession>A0A0J9XJN3</accession>
<dbReference type="GO" id="GO:0000776">
    <property type="term" value="C:kinetochore"/>
    <property type="evidence" value="ECO:0007669"/>
    <property type="project" value="UniProtKB-KW"/>
</dbReference>
<feature type="compositionally biased region" description="Low complexity" evidence="20">
    <location>
        <begin position="39"/>
        <end position="49"/>
    </location>
</feature>
<dbReference type="GO" id="GO:0072479">
    <property type="term" value="P:response to mitotic cell cycle spindle assembly checkpoint signaling"/>
    <property type="evidence" value="ECO:0007669"/>
    <property type="project" value="UniProtKB-ARBA"/>
</dbReference>
<evidence type="ECO:0000259" key="21">
    <source>
        <dbReference type="PROSITE" id="PS50011"/>
    </source>
</evidence>
<evidence type="ECO:0000256" key="5">
    <source>
        <dbReference type="ARBA" id="ARBA00022679"/>
    </source>
</evidence>
<dbReference type="GO" id="GO:0090266">
    <property type="term" value="P:regulation of mitotic cell cycle spindle assembly checkpoint"/>
    <property type="evidence" value="ECO:0007669"/>
    <property type="project" value="UniProtKB-ARBA"/>
</dbReference>